<dbReference type="Proteomes" id="UP000029264">
    <property type="component" value="Unassembled WGS sequence"/>
</dbReference>
<dbReference type="EMBL" id="JPEO01000008">
    <property type="protein sequence ID" value="KFZ37191.1"/>
    <property type="molecule type" value="Genomic_DNA"/>
</dbReference>
<name>A0A094JXM2_9GAMM</name>
<protein>
    <submittedName>
        <fullName evidence="1">Uncharacterized protein</fullName>
    </submittedName>
</protein>
<evidence type="ECO:0000313" key="2">
    <source>
        <dbReference type="Proteomes" id="UP000029264"/>
    </source>
</evidence>
<sequence>MRQSSRQKLLKQHQRTTHVRRVCYFQANRQEYHHHHYPLSSYQPLMELMQRLSDEGSTISK</sequence>
<proteinExistence type="predicted"/>
<dbReference type="STRING" id="1515746.HR45_12325"/>
<evidence type="ECO:0000313" key="1">
    <source>
        <dbReference type="EMBL" id="KFZ37191.1"/>
    </source>
</evidence>
<dbReference type="RefSeq" id="WP_037443268.1">
    <property type="nucleotide sequence ID" value="NZ_JPEO01000008.1"/>
</dbReference>
<organism evidence="1 2">
    <name type="scientific">Shewanella mangrovi</name>
    <dbReference type="NCBI Taxonomy" id="1515746"/>
    <lineage>
        <taxon>Bacteria</taxon>
        <taxon>Pseudomonadati</taxon>
        <taxon>Pseudomonadota</taxon>
        <taxon>Gammaproteobacteria</taxon>
        <taxon>Alteromonadales</taxon>
        <taxon>Shewanellaceae</taxon>
        <taxon>Shewanella</taxon>
    </lineage>
</organism>
<comment type="caution">
    <text evidence="1">The sequence shown here is derived from an EMBL/GenBank/DDBJ whole genome shotgun (WGS) entry which is preliminary data.</text>
</comment>
<reference evidence="1 2" key="1">
    <citation type="submission" date="2014-06" db="EMBL/GenBank/DDBJ databases">
        <title>Shewanella sp. YQH10.</title>
        <authorList>
            <person name="Liu Y."/>
            <person name="Zeng R."/>
        </authorList>
    </citation>
    <scope>NUCLEOTIDE SEQUENCE [LARGE SCALE GENOMIC DNA]</scope>
    <source>
        <strain evidence="1 2">YQH10</strain>
    </source>
</reference>
<keyword evidence="2" id="KW-1185">Reference proteome</keyword>
<gene>
    <name evidence="1" type="ORF">HR45_12325</name>
</gene>
<accession>A0A094JXM2</accession>
<dbReference type="AlphaFoldDB" id="A0A094JXM2"/>